<dbReference type="SUPFAM" id="SSF54593">
    <property type="entry name" value="Glyoxalase/Bleomycin resistance protein/Dihydroxybiphenyl dioxygenase"/>
    <property type="match status" value="1"/>
</dbReference>
<name>A0ABW0D3R5_STRFI</name>
<dbReference type="Pfam" id="PF18029">
    <property type="entry name" value="Glyoxalase_6"/>
    <property type="match status" value="1"/>
</dbReference>
<reference evidence="3" key="1">
    <citation type="journal article" date="2019" name="Int. J. Syst. Evol. Microbiol.">
        <title>The Global Catalogue of Microorganisms (GCM) 10K type strain sequencing project: providing services to taxonomists for standard genome sequencing and annotation.</title>
        <authorList>
            <consortium name="The Broad Institute Genomics Platform"/>
            <consortium name="The Broad Institute Genome Sequencing Center for Infectious Disease"/>
            <person name="Wu L."/>
            <person name="Ma J."/>
        </authorList>
    </citation>
    <scope>NUCLEOTIDE SEQUENCE [LARGE SCALE GENOMIC DNA]</scope>
    <source>
        <strain evidence="3">CCM 8479</strain>
    </source>
</reference>
<gene>
    <name evidence="2" type="ORF">ACFPN6_07540</name>
</gene>
<sequence length="121" mass="13323">METVGALAAISLDCRDPKALAEFYGKLTGWKEIFSSENNTYLMGDSSVRLGFQRVADHTPPSWPDAGKQFHLDFSVPDLDAAEKQVLELGATKPEFQPGGDKWRVYQDPAGHPFCLTTYAG</sequence>
<evidence type="ECO:0000313" key="3">
    <source>
        <dbReference type="Proteomes" id="UP001596156"/>
    </source>
</evidence>
<dbReference type="CDD" id="cd06587">
    <property type="entry name" value="VOC"/>
    <property type="match status" value="1"/>
</dbReference>
<dbReference type="Gene3D" id="3.10.180.10">
    <property type="entry name" value="2,3-Dihydroxybiphenyl 1,2-Dioxygenase, domain 1"/>
    <property type="match status" value="1"/>
</dbReference>
<evidence type="ECO:0000313" key="2">
    <source>
        <dbReference type="EMBL" id="MFC5224452.1"/>
    </source>
</evidence>
<dbReference type="PANTHER" id="PTHR35908:SF1">
    <property type="entry name" value="CONSERVED PROTEIN"/>
    <property type="match status" value="1"/>
</dbReference>
<dbReference type="InterPro" id="IPR037523">
    <property type="entry name" value="VOC_core"/>
</dbReference>
<organism evidence="2 3">
    <name type="scientific">Streptomyces fimbriatus</name>
    <dbReference type="NCBI Taxonomy" id="68197"/>
    <lineage>
        <taxon>Bacteria</taxon>
        <taxon>Bacillati</taxon>
        <taxon>Actinomycetota</taxon>
        <taxon>Actinomycetes</taxon>
        <taxon>Kitasatosporales</taxon>
        <taxon>Streptomycetaceae</taxon>
        <taxon>Streptomyces</taxon>
    </lineage>
</organism>
<dbReference type="RefSeq" id="WP_344643862.1">
    <property type="nucleotide sequence ID" value="NZ_BAAASS010000005.1"/>
</dbReference>
<proteinExistence type="predicted"/>
<dbReference type="InterPro" id="IPR029068">
    <property type="entry name" value="Glyas_Bleomycin-R_OHBP_Dase"/>
</dbReference>
<comment type="caution">
    <text evidence="2">The sequence shown here is derived from an EMBL/GenBank/DDBJ whole genome shotgun (WGS) entry which is preliminary data.</text>
</comment>
<dbReference type="PANTHER" id="PTHR35908">
    <property type="entry name" value="HYPOTHETICAL FUSION PROTEIN"/>
    <property type="match status" value="1"/>
</dbReference>
<dbReference type="Proteomes" id="UP001596156">
    <property type="component" value="Unassembled WGS sequence"/>
</dbReference>
<accession>A0ABW0D3R5</accession>
<keyword evidence="3" id="KW-1185">Reference proteome</keyword>
<protein>
    <submittedName>
        <fullName evidence="2">VOC family protein</fullName>
    </submittedName>
</protein>
<evidence type="ECO:0000259" key="1">
    <source>
        <dbReference type="PROSITE" id="PS51819"/>
    </source>
</evidence>
<dbReference type="InterPro" id="IPR041581">
    <property type="entry name" value="Glyoxalase_6"/>
</dbReference>
<dbReference type="PROSITE" id="PS51819">
    <property type="entry name" value="VOC"/>
    <property type="match status" value="1"/>
</dbReference>
<feature type="domain" description="VOC" evidence="1">
    <location>
        <begin position="6"/>
        <end position="119"/>
    </location>
</feature>
<dbReference type="EMBL" id="JBHSKL010000009">
    <property type="protein sequence ID" value="MFC5224452.1"/>
    <property type="molecule type" value="Genomic_DNA"/>
</dbReference>